<feature type="region of interest" description="Disordered" evidence="1">
    <location>
        <begin position="321"/>
        <end position="579"/>
    </location>
</feature>
<accession>A0ABR3YTC5</accession>
<evidence type="ECO:0000256" key="1">
    <source>
        <dbReference type="SAM" id="MobiDB-lite"/>
    </source>
</evidence>
<keyword evidence="2" id="KW-0472">Membrane</keyword>
<feature type="compositionally biased region" description="Low complexity" evidence="1">
    <location>
        <begin position="531"/>
        <end position="556"/>
    </location>
</feature>
<evidence type="ECO:0000256" key="2">
    <source>
        <dbReference type="SAM" id="Phobius"/>
    </source>
</evidence>
<dbReference type="PANTHER" id="PTHR40018:SF1">
    <property type="entry name" value="[PSI+] INDUCTION PROTEIN 2"/>
    <property type="match status" value="1"/>
</dbReference>
<evidence type="ECO:0000313" key="4">
    <source>
        <dbReference type="Proteomes" id="UP001583186"/>
    </source>
</evidence>
<feature type="region of interest" description="Disordered" evidence="1">
    <location>
        <begin position="196"/>
        <end position="246"/>
    </location>
</feature>
<gene>
    <name evidence="3" type="ORF">Sste5346_007541</name>
</gene>
<dbReference type="Proteomes" id="UP001583186">
    <property type="component" value="Unassembled WGS sequence"/>
</dbReference>
<keyword evidence="2" id="KW-0812">Transmembrane</keyword>
<dbReference type="InterPro" id="IPR037504">
    <property type="entry name" value="PSI_induc_2"/>
</dbReference>
<evidence type="ECO:0008006" key="5">
    <source>
        <dbReference type="Google" id="ProtNLM"/>
    </source>
</evidence>
<feature type="transmembrane region" description="Helical" evidence="2">
    <location>
        <begin position="60"/>
        <end position="81"/>
    </location>
</feature>
<feature type="compositionally biased region" description="Pro residues" evidence="1">
    <location>
        <begin position="217"/>
        <end position="229"/>
    </location>
</feature>
<evidence type="ECO:0000313" key="3">
    <source>
        <dbReference type="EMBL" id="KAL1891625.1"/>
    </source>
</evidence>
<feature type="compositionally biased region" description="Low complexity" evidence="1">
    <location>
        <begin position="432"/>
        <end position="448"/>
    </location>
</feature>
<organism evidence="3 4">
    <name type="scientific">Sporothrix stenoceras</name>
    <dbReference type="NCBI Taxonomy" id="5173"/>
    <lineage>
        <taxon>Eukaryota</taxon>
        <taxon>Fungi</taxon>
        <taxon>Dikarya</taxon>
        <taxon>Ascomycota</taxon>
        <taxon>Pezizomycotina</taxon>
        <taxon>Sordariomycetes</taxon>
        <taxon>Sordariomycetidae</taxon>
        <taxon>Ophiostomatales</taxon>
        <taxon>Ophiostomataceae</taxon>
        <taxon>Sporothrix</taxon>
    </lineage>
</organism>
<feature type="compositionally biased region" description="Low complexity" evidence="1">
    <location>
        <begin position="476"/>
        <end position="498"/>
    </location>
</feature>
<proteinExistence type="predicted"/>
<dbReference type="EMBL" id="JAWCUI010000051">
    <property type="protein sequence ID" value="KAL1891625.1"/>
    <property type="molecule type" value="Genomic_DNA"/>
</dbReference>
<comment type="caution">
    <text evidence="3">The sequence shown here is derived from an EMBL/GenBank/DDBJ whole genome shotgun (WGS) entry which is preliminary data.</text>
</comment>
<sequence length="579" mass="60362">MPSIDVAMIRSVATRRSFLDVVAAAVGPALYGRDVADVEGKITDVKTAFSSWDNCMKADFCKWPVIAIIIVGGLFLLSIIWCISRCLCCGLSCCCECCYCLKCCGDCCGCCDPPRGKKNKYLDEPYIPPHQGYRSEAPMATGLPYKAPGADAPQYANFDVSKTAGHEDALPAMPSWETANSKKVYLEEEVEMDNLKKPEGTGQTAPLLNTNNISPGPNTPSPLGSPSPMGPYGASRSPTGNTLGGGHPAVSNGYLAAGAIPIASGAGADPYNRGGPGYNSPQQSGVMDHYGAELEDNKSNNGYGGYGAGAMAAGAAMGAGAMGRQSPHQYSNQRPGYGGMSPPPQQQQNGYGRPGQGPNAGNYDGYRGSANNTPQGYGNMDRRSPRVPDVGGMDNRSPRIPDVGGMDTRAPIIPELGSGSEPDFGVTGGPNRYASPGPYGGPSSRSPANARPMNNRAPPQRQYSGSAMGNGGGNSAYGSQSNLGRINTSTNNVNNNDNYGPAEMPASPTLQNSGGFDFLGGVSRPPARGQDSYGGNSTNNYNGGYDSGRPLNSSSTSPPPLQQPQPDRTGYPGYRAYRS</sequence>
<keyword evidence="4" id="KW-1185">Reference proteome</keyword>
<keyword evidence="2" id="KW-1133">Transmembrane helix</keyword>
<feature type="compositionally biased region" description="Polar residues" evidence="1">
    <location>
        <begin position="201"/>
        <end position="216"/>
    </location>
</feature>
<reference evidence="3 4" key="1">
    <citation type="journal article" date="2024" name="IMA Fungus">
        <title>IMA Genome - F19 : A genome assembly and annotation guide to empower mycologists, including annotated draft genome sequences of Ceratocystis pirilliformis, Diaporthe australafricana, Fusarium ophioides, Paecilomyces lecythidis, and Sporothrix stenoceras.</title>
        <authorList>
            <person name="Aylward J."/>
            <person name="Wilson A.M."/>
            <person name="Visagie C.M."/>
            <person name="Spraker J."/>
            <person name="Barnes I."/>
            <person name="Buitendag C."/>
            <person name="Ceriani C."/>
            <person name="Del Mar Angel L."/>
            <person name="du Plessis D."/>
            <person name="Fuchs T."/>
            <person name="Gasser K."/>
            <person name="Kramer D."/>
            <person name="Li W."/>
            <person name="Munsamy K."/>
            <person name="Piso A."/>
            <person name="Price J.L."/>
            <person name="Sonnekus B."/>
            <person name="Thomas C."/>
            <person name="van der Nest A."/>
            <person name="van Dijk A."/>
            <person name="van Heerden A."/>
            <person name="van Vuuren N."/>
            <person name="Yilmaz N."/>
            <person name="Duong T.A."/>
            <person name="van der Merwe N.A."/>
            <person name="Wingfield M.J."/>
            <person name="Wingfield B.D."/>
        </authorList>
    </citation>
    <scope>NUCLEOTIDE SEQUENCE [LARGE SCALE GENOMIC DNA]</scope>
    <source>
        <strain evidence="3 4">CMW 5346</strain>
    </source>
</reference>
<protein>
    <recommendedName>
        <fullName evidence="5">Fibroin-3 related protein</fullName>
    </recommendedName>
</protein>
<dbReference type="PANTHER" id="PTHR40018">
    <property type="entry name" value="[PSI+] INDUCTION PROTEIN 2"/>
    <property type="match status" value="1"/>
</dbReference>
<name>A0ABR3YTC5_9PEZI</name>